<dbReference type="RefSeq" id="WP_237164861.1">
    <property type="nucleotide sequence ID" value="NZ_CP016545.1"/>
</dbReference>
<dbReference type="PATRIC" id="fig|645517.4.peg.502"/>
<evidence type="ECO:0000256" key="1">
    <source>
        <dbReference type="SAM" id="SignalP"/>
    </source>
</evidence>
<organism evidence="2 3">
    <name type="scientific">Paraurantiacibacter namhicola</name>
    <dbReference type="NCBI Taxonomy" id="645517"/>
    <lineage>
        <taxon>Bacteria</taxon>
        <taxon>Pseudomonadati</taxon>
        <taxon>Pseudomonadota</taxon>
        <taxon>Alphaproteobacteria</taxon>
        <taxon>Sphingomonadales</taxon>
        <taxon>Erythrobacteraceae</taxon>
        <taxon>Paraurantiacibacter</taxon>
    </lineage>
</organism>
<reference evidence="2 3" key="1">
    <citation type="submission" date="2016-07" db="EMBL/GenBank/DDBJ databases">
        <title>Complete genome sequence of Altererythrobacter namhicola JCM 16345T, containing esterase-encoding genes.</title>
        <authorList>
            <person name="Cheng H."/>
            <person name="Wu Y.-H."/>
            <person name="Jian S.-L."/>
            <person name="Huo Y.-Y."/>
            <person name="Wang C.-S."/>
            <person name="Xu X.-W."/>
        </authorList>
    </citation>
    <scope>NUCLEOTIDE SEQUENCE [LARGE SCALE GENOMIC DNA]</scope>
    <source>
        <strain evidence="2 3">JCM 16345</strain>
    </source>
</reference>
<dbReference type="Proteomes" id="UP000092698">
    <property type="component" value="Chromosome"/>
</dbReference>
<dbReference type="InterPro" id="IPR018673">
    <property type="entry name" value="DUF2141"/>
</dbReference>
<feature type="chain" id="PRO_5008884293" description="DUF2141 domain-containing protein" evidence="1">
    <location>
        <begin position="27"/>
        <end position="156"/>
    </location>
</feature>
<evidence type="ECO:0008006" key="4">
    <source>
        <dbReference type="Google" id="ProtNLM"/>
    </source>
</evidence>
<gene>
    <name evidence="2" type="ORF">A6F65_00500</name>
</gene>
<accession>A0A1C7D5T8</accession>
<name>A0A1C7D5T8_9SPHN</name>
<proteinExistence type="predicted"/>
<dbReference type="STRING" id="645517.A6F65_00500"/>
<keyword evidence="1" id="KW-0732">Signal</keyword>
<dbReference type="EMBL" id="CP016545">
    <property type="protein sequence ID" value="ANU06825.1"/>
    <property type="molecule type" value="Genomic_DNA"/>
</dbReference>
<evidence type="ECO:0000313" key="3">
    <source>
        <dbReference type="Proteomes" id="UP000092698"/>
    </source>
</evidence>
<sequence>MRHGSRTVPALTVAACALALGGAAPAPVKPAGTDVTVSVVDIRAAKGSVRACLTPDPKAFPKCDGDDRAQELAVSADGKSAKLVFRNVRPGTYAISLLHDENDNGKIDTALGMMPKEGYGFSRDAKVSMGPPKFHKAAFEVGEKPVSQTIRVRYFL</sequence>
<evidence type="ECO:0000313" key="2">
    <source>
        <dbReference type="EMBL" id="ANU06825.1"/>
    </source>
</evidence>
<dbReference type="Pfam" id="PF09912">
    <property type="entry name" value="DUF2141"/>
    <property type="match status" value="1"/>
</dbReference>
<protein>
    <recommendedName>
        <fullName evidence="4">DUF2141 domain-containing protein</fullName>
    </recommendedName>
</protein>
<feature type="signal peptide" evidence="1">
    <location>
        <begin position="1"/>
        <end position="26"/>
    </location>
</feature>
<dbReference type="AlphaFoldDB" id="A0A1C7D5T8"/>
<dbReference type="KEGG" id="anh:A6F65_00500"/>
<keyword evidence="3" id="KW-1185">Reference proteome</keyword>